<dbReference type="OrthoDB" id="2054275at2"/>
<dbReference type="RefSeq" id="WP_060930623.1">
    <property type="nucleotide sequence ID" value="NZ_KQ959780.1"/>
</dbReference>
<evidence type="ECO:0008006" key="5">
    <source>
        <dbReference type="Google" id="ProtNLM"/>
    </source>
</evidence>
<feature type="signal peptide" evidence="2">
    <location>
        <begin position="1"/>
        <end position="22"/>
    </location>
</feature>
<dbReference type="Proteomes" id="UP000070394">
    <property type="component" value="Unassembled WGS sequence"/>
</dbReference>
<accession>A0A133ZXL1</accession>
<comment type="caution">
    <text evidence="3">The sequence shown here is derived from an EMBL/GenBank/DDBJ whole genome shotgun (WGS) entry which is preliminary data.</text>
</comment>
<feature type="region of interest" description="Disordered" evidence="1">
    <location>
        <begin position="26"/>
        <end position="55"/>
    </location>
</feature>
<evidence type="ECO:0000256" key="1">
    <source>
        <dbReference type="SAM" id="MobiDB-lite"/>
    </source>
</evidence>
<protein>
    <recommendedName>
        <fullName evidence="5">Acyl carrier protein</fullName>
    </recommendedName>
</protein>
<keyword evidence="4" id="KW-1185">Reference proteome</keyword>
<reference evidence="4" key="1">
    <citation type="submission" date="2016-01" db="EMBL/GenBank/DDBJ databases">
        <authorList>
            <person name="Mitreva M."/>
            <person name="Pepin K.H."/>
            <person name="Mihindukulasuriya K.A."/>
            <person name="Fulton R."/>
            <person name="Fronick C."/>
            <person name="O'Laughlin M."/>
            <person name="Miner T."/>
            <person name="Herter B."/>
            <person name="Rosa B.A."/>
            <person name="Cordes M."/>
            <person name="Tomlinson C."/>
            <person name="Wollam A."/>
            <person name="Palsikar V.B."/>
            <person name="Mardis E.R."/>
            <person name="Wilson R.K."/>
        </authorList>
    </citation>
    <scope>NUCLEOTIDE SEQUENCE [LARGE SCALE GENOMIC DNA]</scope>
    <source>
        <strain evidence="4">DNF00896</strain>
    </source>
</reference>
<feature type="compositionally biased region" description="Polar residues" evidence="1">
    <location>
        <begin position="37"/>
        <end position="46"/>
    </location>
</feature>
<dbReference type="EMBL" id="LSDA01000018">
    <property type="protein sequence ID" value="KXB60161.1"/>
    <property type="molecule type" value="Genomic_DNA"/>
</dbReference>
<dbReference type="AlphaFoldDB" id="A0A133ZXL1"/>
<keyword evidence="2" id="KW-0732">Signal</keyword>
<organism evidence="3 4">
    <name type="scientific">Lachnoanaerobaculum saburreum</name>
    <dbReference type="NCBI Taxonomy" id="467210"/>
    <lineage>
        <taxon>Bacteria</taxon>
        <taxon>Bacillati</taxon>
        <taxon>Bacillota</taxon>
        <taxon>Clostridia</taxon>
        <taxon>Lachnospirales</taxon>
        <taxon>Lachnospiraceae</taxon>
        <taxon>Lachnoanaerobaculum</taxon>
    </lineage>
</organism>
<dbReference type="PROSITE" id="PS51257">
    <property type="entry name" value="PROKAR_LIPOPROTEIN"/>
    <property type="match status" value="1"/>
</dbReference>
<dbReference type="STRING" id="467210.HMPREF1866_00698"/>
<gene>
    <name evidence="3" type="ORF">HMPREF1866_00698</name>
</gene>
<evidence type="ECO:0000313" key="4">
    <source>
        <dbReference type="Proteomes" id="UP000070394"/>
    </source>
</evidence>
<name>A0A133ZXL1_9FIRM</name>
<dbReference type="PATRIC" id="fig|467210.3.peg.689"/>
<feature type="chain" id="PRO_5039463919" description="Acyl carrier protein" evidence="2">
    <location>
        <begin position="23"/>
        <end position="211"/>
    </location>
</feature>
<evidence type="ECO:0000313" key="3">
    <source>
        <dbReference type="EMBL" id="KXB60161.1"/>
    </source>
</evidence>
<sequence>MKKNIKLIMAGIAVLSALSITACGGNKADNKAESKTESPVASTVESTAERANNEDMNGTYDGGIYTNKVFNIKFDAKSVNMEMVSTEDLSDMQKKTHDDTLKMYAHDTANSSSVLFGLVNITSDLKAYIDGNIARINKDNEGAGDIKAESTTIKFLGQDAPCINAKLTANGVTQYHTEVFLESGKDVSVIVINAKDEKVVKDCLNAFTKAQ</sequence>
<evidence type="ECO:0000256" key="2">
    <source>
        <dbReference type="SAM" id="SignalP"/>
    </source>
</evidence>
<proteinExistence type="predicted"/>